<protein>
    <submittedName>
        <fullName evidence="6">Unannotated protein</fullName>
    </submittedName>
</protein>
<dbReference type="InterPro" id="IPR020904">
    <property type="entry name" value="Sc_DH/Rdtase_CS"/>
</dbReference>
<dbReference type="EMBL" id="CAFBPQ010000001">
    <property type="protein sequence ID" value="CAB5012194.1"/>
    <property type="molecule type" value="Genomic_DNA"/>
</dbReference>
<evidence type="ECO:0000313" key="5">
    <source>
        <dbReference type="EMBL" id="CAB4968044.1"/>
    </source>
</evidence>
<reference evidence="6" key="1">
    <citation type="submission" date="2020-05" db="EMBL/GenBank/DDBJ databases">
        <authorList>
            <person name="Chiriac C."/>
            <person name="Salcher M."/>
            <person name="Ghai R."/>
            <person name="Kavagutti S V."/>
        </authorList>
    </citation>
    <scope>NUCLEOTIDE SEQUENCE</scope>
</reference>
<dbReference type="SUPFAM" id="SSF51735">
    <property type="entry name" value="NAD(P)-binding Rossmann-fold domains"/>
    <property type="match status" value="1"/>
</dbReference>
<organism evidence="6">
    <name type="scientific">freshwater metagenome</name>
    <dbReference type="NCBI Taxonomy" id="449393"/>
    <lineage>
        <taxon>unclassified sequences</taxon>
        <taxon>metagenomes</taxon>
        <taxon>ecological metagenomes</taxon>
    </lineage>
</organism>
<dbReference type="InterPro" id="IPR002347">
    <property type="entry name" value="SDR_fam"/>
</dbReference>
<dbReference type="Gene3D" id="3.40.50.720">
    <property type="entry name" value="NAD(P)-binding Rossmann-like Domain"/>
    <property type="match status" value="1"/>
</dbReference>
<keyword evidence="2" id="KW-0560">Oxidoreductase</keyword>
<evidence type="ECO:0000256" key="2">
    <source>
        <dbReference type="ARBA" id="ARBA00023002"/>
    </source>
</evidence>
<dbReference type="CDD" id="cd05233">
    <property type="entry name" value="SDR_c"/>
    <property type="match status" value="1"/>
</dbReference>
<dbReference type="PRINTS" id="PR00081">
    <property type="entry name" value="GDHRDH"/>
</dbReference>
<dbReference type="PANTHER" id="PTHR42760:SF133">
    <property type="entry name" value="3-OXOACYL-[ACYL-CARRIER-PROTEIN] REDUCTASE"/>
    <property type="match status" value="1"/>
</dbReference>
<dbReference type="FunFam" id="3.40.50.720:FF:000084">
    <property type="entry name" value="Short-chain dehydrogenase reductase"/>
    <property type="match status" value="1"/>
</dbReference>
<sequence>MARFDDQIAVITGAGSGLGYATAQRLAEEGATVALLDLNFDTATTAAKKIDSGQKSARAYSVDVGKWESVDKAMEKVISDLGQPDILVNCAGIGKFVRSELETQENWERIIGVNLTGTFLMCRSVLPGMIEKKSGSIVNVASNAGLMGQPYSAAYCASKGGVVNLTRALAVEYRSLGVRVNAVAPGGMNTPMIDTWGFPEGASSKDFTRIMSPLGNSEPAEIAALIAFIASNDGRYMVGQIVGMDGGITCG</sequence>
<gene>
    <name evidence="3" type="ORF">UFOPK2683_00256</name>
    <name evidence="4" type="ORF">UFOPK3605_00039</name>
    <name evidence="5" type="ORF">UFOPK3897_00043</name>
    <name evidence="6" type="ORF">UFOPK4121_00116</name>
</gene>
<dbReference type="EMBL" id="CAFBOF010000001">
    <property type="protein sequence ID" value="CAB4968044.1"/>
    <property type="molecule type" value="Genomic_DNA"/>
</dbReference>
<evidence type="ECO:0000313" key="4">
    <source>
        <dbReference type="EMBL" id="CAB4893305.1"/>
    </source>
</evidence>
<dbReference type="Pfam" id="PF00106">
    <property type="entry name" value="adh_short"/>
    <property type="match status" value="1"/>
</dbReference>
<dbReference type="PRINTS" id="PR00080">
    <property type="entry name" value="SDRFAMILY"/>
</dbReference>
<comment type="similarity">
    <text evidence="1">Belongs to the short-chain dehydrogenases/reductases (SDR) family.</text>
</comment>
<evidence type="ECO:0000313" key="3">
    <source>
        <dbReference type="EMBL" id="CAB4715645.1"/>
    </source>
</evidence>
<dbReference type="PANTHER" id="PTHR42760">
    <property type="entry name" value="SHORT-CHAIN DEHYDROGENASES/REDUCTASES FAMILY MEMBER"/>
    <property type="match status" value="1"/>
</dbReference>
<dbReference type="EMBL" id="CAEZYK010000008">
    <property type="protein sequence ID" value="CAB4715645.1"/>
    <property type="molecule type" value="Genomic_DNA"/>
</dbReference>
<accession>A0A6J7QD42</accession>
<evidence type="ECO:0000256" key="1">
    <source>
        <dbReference type="ARBA" id="ARBA00006484"/>
    </source>
</evidence>
<dbReference type="EMBL" id="CAFBMM010000001">
    <property type="protein sequence ID" value="CAB4893305.1"/>
    <property type="molecule type" value="Genomic_DNA"/>
</dbReference>
<dbReference type="GO" id="GO:0016616">
    <property type="term" value="F:oxidoreductase activity, acting on the CH-OH group of donors, NAD or NADP as acceptor"/>
    <property type="evidence" value="ECO:0007669"/>
    <property type="project" value="TreeGrafter"/>
</dbReference>
<dbReference type="AlphaFoldDB" id="A0A6J7QD42"/>
<dbReference type="PROSITE" id="PS00061">
    <property type="entry name" value="ADH_SHORT"/>
    <property type="match status" value="1"/>
</dbReference>
<dbReference type="InterPro" id="IPR036291">
    <property type="entry name" value="NAD(P)-bd_dom_sf"/>
</dbReference>
<evidence type="ECO:0000313" key="6">
    <source>
        <dbReference type="EMBL" id="CAB5012194.1"/>
    </source>
</evidence>
<proteinExistence type="inferred from homology"/>
<name>A0A6J7QD42_9ZZZZ</name>